<proteinExistence type="predicted"/>
<feature type="region of interest" description="Disordered" evidence="1">
    <location>
        <begin position="94"/>
        <end position="151"/>
    </location>
</feature>
<evidence type="ECO:0000313" key="3">
    <source>
        <dbReference type="EnsemblPlants" id="PNT66968"/>
    </source>
</evidence>
<evidence type="ECO:0000256" key="1">
    <source>
        <dbReference type="SAM" id="MobiDB-lite"/>
    </source>
</evidence>
<dbReference type="EnsemblPlants" id="PNT66968">
    <property type="protein sequence ID" value="PNT66968"/>
    <property type="gene ID" value="BRADI_3g18945v3"/>
</dbReference>
<organism evidence="2">
    <name type="scientific">Brachypodium distachyon</name>
    <name type="common">Purple false brome</name>
    <name type="synonym">Trachynia distachya</name>
    <dbReference type="NCBI Taxonomy" id="15368"/>
    <lineage>
        <taxon>Eukaryota</taxon>
        <taxon>Viridiplantae</taxon>
        <taxon>Streptophyta</taxon>
        <taxon>Embryophyta</taxon>
        <taxon>Tracheophyta</taxon>
        <taxon>Spermatophyta</taxon>
        <taxon>Magnoliopsida</taxon>
        <taxon>Liliopsida</taxon>
        <taxon>Poales</taxon>
        <taxon>Poaceae</taxon>
        <taxon>BOP clade</taxon>
        <taxon>Pooideae</taxon>
        <taxon>Stipodae</taxon>
        <taxon>Brachypodieae</taxon>
        <taxon>Brachypodium</taxon>
    </lineage>
</organism>
<dbReference type="Proteomes" id="UP000008810">
    <property type="component" value="Chromosome 3"/>
</dbReference>
<keyword evidence="4" id="KW-1185">Reference proteome</keyword>
<reference evidence="2" key="2">
    <citation type="submission" date="2017-06" db="EMBL/GenBank/DDBJ databases">
        <title>WGS assembly of Brachypodium distachyon.</title>
        <authorList>
            <consortium name="The International Brachypodium Initiative"/>
            <person name="Lucas S."/>
            <person name="Harmon-Smith M."/>
            <person name="Lail K."/>
            <person name="Tice H."/>
            <person name="Grimwood J."/>
            <person name="Bruce D."/>
            <person name="Barry K."/>
            <person name="Shu S."/>
            <person name="Lindquist E."/>
            <person name="Wang M."/>
            <person name="Pitluck S."/>
            <person name="Vogel J.P."/>
            <person name="Garvin D.F."/>
            <person name="Mockler T.C."/>
            <person name="Schmutz J."/>
            <person name="Rokhsar D."/>
            <person name="Bevan M.W."/>
        </authorList>
    </citation>
    <scope>NUCLEOTIDE SEQUENCE</scope>
    <source>
        <strain evidence="2">Bd21</strain>
    </source>
</reference>
<accession>A0A2K2CY67</accession>
<feature type="compositionally biased region" description="Low complexity" evidence="1">
    <location>
        <begin position="94"/>
        <end position="124"/>
    </location>
</feature>
<name>A0A2K2CY67_BRADI</name>
<reference evidence="2 3" key="1">
    <citation type="journal article" date="2010" name="Nature">
        <title>Genome sequencing and analysis of the model grass Brachypodium distachyon.</title>
        <authorList>
            <consortium name="International Brachypodium Initiative"/>
        </authorList>
    </citation>
    <scope>NUCLEOTIDE SEQUENCE [LARGE SCALE GENOMIC DNA]</scope>
    <source>
        <strain evidence="2 3">Bd21</strain>
    </source>
</reference>
<dbReference type="InParanoid" id="A0A2K2CY67"/>
<sequence length="198" mass="21982">MHASPIQFKPRALLLHLISDQLKTARFYCGSCARRCEQPAPSPASTRHRLLRLRRGRHTTDPHRACWTAPTTTAPASTRRRALAARRGRRISWAAAAAARPRRAMPTSTAARRSSSRGSAATRPWSCVTAPRSPPSGRPFRRTPTSTSTGCTAPRCRRCVRRLRCLWLWGGRRGPPCPSSGPVERALDQGLLFRSSRL</sequence>
<dbReference type="EMBL" id="CM000882">
    <property type="protein sequence ID" value="PNT66968.1"/>
    <property type="molecule type" value="Genomic_DNA"/>
</dbReference>
<gene>
    <name evidence="2" type="ORF">BRADI_3g18945v3</name>
</gene>
<dbReference type="Gramene" id="PNT66968">
    <property type="protein sequence ID" value="PNT66968"/>
    <property type="gene ID" value="BRADI_3g18945v3"/>
</dbReference>
<evidence type="ECO:0000313" key="4">
    <source>
        <dbReference type="Proteomes" id="UP000008810"/>
    </source>
</evidence>
<protein>
    <submittedName>
        <fullName evidence="2 3">Uncharacterized protein</fullName>
    </submittedName>
</protein>
<evidence type="ECO:0000313" key="2">
    <source>
        <dbReference type="EMBL" id="PNT66968.1"/>
    </source>
</evidence>
<dbReference type="AlphaFoldDB" id="A0A2K2CY67"/>
<reference evidence="3" key="3">
    <citation type="submission" date="2018-08" db="UniProtKB">
        <authorList>
            <consortium name="EnsemblPlants"/>
        </authorList>
    </citation>
    <scope>IDENTIFICATION</scope>
    <source>
        <strain evidence="3">cv. Bd21</strain>
    </source>
</reference>